<feature type="compositionally biased region" description="Gly residues" evidence="1">
    <location>
        <begin position="75"/>
        <end position="87"/>
    </location>
</feature>
<accession>A0AAD3HNN8</accession>
<sequence>RTVLTVGSRLAYGEVVDECQVMVLLHEEVTPPGFRPTEAVMATDLSGCPLLCVLSAPQARLLAFSITAAPGPPAGSGAGGNGGGGVHGSHATPAPSGGGGGGAAAASAAAAAAGGVRVTLAGSLEALAVAAVAATGLPVVGESASGAGGSSSNGGSGCRTIGGGDVHRDLLVLQPSGQLVLHRGLSPLFAISLGSAATATSAATREGGAAAAAVPSGAATAAARDGRGARAASPTFQQPQPHLGGGDGGVHEGIFGGGAVSTPASQAGTDMMLDEDSDMEQDQEADSSDEEEEGGAGRGGRSRLPPPPPSRRDNLPHMRVPSGGSGAG</sequence>
<feature type="region of interest" description="Disordered" evidence="1">
    <location>
        <begin position="221"/>
        <end position="328"/>
    </location>
</feature>
<feature type="compositionally biased region" description="Acidic residues" evidence="1">
    <location>
        <begin position="272"/>
        <end position="294"/>
    </location>
</feature>
<feature type="region of interest" description="Disordered" evidence="1">
    <location>
        <begin position="75"/>
        <end position="102"/>
    </location>
</feature>
<evidence type="ECO:0000256" key="1">
    <source>
        <dbReference type="SAM" id="MobiDB-lite"/>
    </source>
</evidence>
<evidence type="ECO:0000313" key="2">
    <source>
        <dbReference type="EMBL" id="GFR47422.1"/>
    </source>
</evidence>
<evidence type="ECO:0000313" key="3">
    <source>
        <dbReference type="Proteomes" id="UP001054857"/>
    </source>
</evidence>
<organism evidence="2 3">
    <name type="scientific">Astrephomene gubernaculifera</name>
    <dbReference type="NCBI Taxonomy" id="47775"/>
    <lineage>
        <taxon>Eukaryota</taxon>
        <taxon>Viridiplantae</taxon>
        <taxon>Chlorophyta</taxon>
        <taxon>core chlorophytes</taxon>
        <taxon>Chlorophyceae</taxon>
        <taxon>CS clade</taxon>
        <taxon>Chlamydomonadales</taxon>
        <taxon>Astrephomenaceae</taxon>
        <taxon>Astrephomene</taxon>
    </lineage>
</organism>
<dbReference type="AlphaFoldDB" id="A0AAD3HNN8"/>
<name>A0AAD3HNN8_9CHLO</name>
<comment type="caution">
    <text evidence="2">The sequence shown here is derived from an EMBL/GenBank/DDBJ whole genome shotgun (WGS) entry which is preliminary data.</text>
</comment>
<dbReference type="Proteomes" id="UP001054857">
    <property type="component" value="Unassembled WGS sequence"/>
</dbReference>
<gene>
    <name evidence="2" type="ORF">Agub_g9043</name>
</gene>
<dbReference type="EMBL" id="BMAR01000018">
    <property type="protein sequence ID" value="GFR47422.1"/>
    <property type="molecule type" value="Genomic_DNA"/>
</dbReference>
<keyword evidence="3" id="KW-1185">Reference proteome</keyword>
<protein>
    <submittedName>
        <fullName evidence="2">Uncharacterized protein</fullName>
    </submittedName>
</protein>
<feature type="non-terminal residue" evidence="2">
    <location>
        <position position="1"/>
    </location>
</feature>
<proteinExistence type="predicted"/>
<feature type="non-terminal residue" evidence="2">
    <location>
        <position position="328"/>
    </location>
</feature>
<reference evidence="2 3" key="1">
    <citation type="journal article" date="2021" name="Sci. Rep.">
        <title>Genome sequencing of the multicellular alga Astrephomene provides insights into convergent evolution of germ-soma differentiation.</title>
        <authorList>
            <person name="Yamashita S."/>
            <person name="Yamamoto K."/>
            <person name="Matsuzaki R."/>
            <person name="Suzuki S."/>
            <person name="Yamaguchi H."/>
            <person name="Hirooka S."/>
            <person name="Minakuchi Y."/>
            <person name="Miyagishima S."/>
            <person name="Kawachi M."/>
            <person name="Toyoda A."/>
            <person name="Nozaki H."/>
        </authorList>
    </citation>
    <scope>NUCLEOTIDE SEQUENCE [LARGE SCALE GENOMIC DNA]</scope>
    <source>
        <strain evidence="2 3">NIES-4017</strain>
    </source>
</reference>